<dbReference type="OrthoDB" id="8588307at2"/>
<gene>
    <name evidence="2" type="ORF">AO353_25015</name>
</gene>
<dbReference type="PANTHER" id="PTHR38436:SF1">
    <property type="entry name" value="ESTER CYCLASE"/>
    <property type="match status" value="1"/>
</dbReference>
<reference evidence="2 3" key="2">
    <citation type="journal article" date="2018" name="Nature">
        <title>Mutant phenotypes for thousands of bacterial genes of unknown function.</title>
        <authorList>
            <person name="Price M.N."/>
            <person name="Wetmore K.M."/>
            <person name="Waters R.J."/>
            <person name="Callaghan M."/>
            <person name="Ray J."/>
            <person name="Liu H."/>
            <person name="Kuehl J.V."/>
            <person name="Melnyk R.A."/>
            <person name="Lamson J.S."/>
            <person name="Suh Y."/>
            <person name="Carlson H.K."/>
            <person name="Esquivel Z."/>
            <person name="Sadeeshkumar H."/>
            <person name="Chakraborty R."/>
            <person name="Zane G.M."/>
            <person name="Rubin B.E."/>
            <person name="Wall J.D."/>
            <person name="Visel A."/>
            <person name="Bristow J."/>
            <person name="Blow M.J."/>
            <person name="Arkin A.P."/>
            <person name="Deutschbauer A.M."/>
        </authorList>
    </citation>
    <scope>NUCLEOTIDE SEQUENCE [LARGE SCALE GENOMIC DNA]</scope>
    <source>
        <strain evidence="2 3">FW300-N2E3</strain>
    </source>
</reference>
<protein>
    <submittedName>
        <fullName evidence="2">Polyketide cyclase</fullName>
    </submittedName>
</protein>
<dbReference type="Pfam" id="PF07366">
    <property type="entry name" value="SnoaL"/>
    <property type="match status" value="1"/>
</dbReference>
<keyword evidence="1" id="KW-0732">Signal</keyword>
<dbReference type="GO" id="GO:0030638">
    <property type="term" value="P:polyketide metabolic process"/>
    <property type="evidence" value="ECO:0007669"/>
    <property type="project" value="InterPro"/>
</dbReference>
<organism evidence="2 3">
    <name type="scientific">Pseudomonas fluorescens</name>
    <dbReference type="NCBI Taxonomy" id="294"/>
    <lineage>
        <taxon>Bacteria</taxon>
        <taxon>Pseudomonadati</taxon>
        <taxon>Pseudomonadota</taxon>
        <taxon>Gammaproteobacteria</taxon>
        <taxon>Pseudomonadales</taxon>
        <taxon>Pseudomonadaceae</taxon>
        <taxon>Pseudomonas</taxon>
    </lineage>
</organism>
<reference evidence="3" key="1">
    <citation type="submission" date="2015-09" db="EMBL/GenBank/DDBJ databases">
        <title>Whole genome sequence of Pseudomonas fluorescens FW300-N2E3.</title>
        <authorList>
            <person name="Ray J."/>
            <person name="Melnyk R."/>
            <person name="Deutschbauer A."/>
        </authorList>
    </citation>
    <scope>NUCLEOTIDE SEQUENCE [LARGE SCALE GENOMIC DNA]</scope>
    <source>
        <strain evidence="3">FW300-N2E3</strain>
    </source>
</reference>
<feature type="chain" id="PRO_5006012390" evidence="1">
    <location>
        <begin position="31"/>
        <end position="185"/>
    </location>
</feature>
<name>A0A0N7H0V1_PSEFL</name>
<accession>A0A0N7H0V1</accession>
<feature type="signal peptide" evidence="1">
    <location>
        <begin position="1"/>
        <end position="30"/>
    </location>
</feature>
<dbReference type="SUPFAM" id="SSF54427">
    <property type="entry name" value="NTF2-like"/>
    <property type="match status" value="1"/>
</dbReference>
<evidence type="ECO:0000256" key="1">
    <source>
        <dbReference type="SAM" id="SignalP"/>
    </source>
</evidence>
<proteinExistence type="predicted"/>
<dbReference type="Gene3D" id="3.10.450.50">
    <property type="match status" value="1"/>
</dbReference>
<dbReference type="EMBL" id="CP012830">
    <property type="protein sequence ID" value="ALI04164.1"/>
    <property type="molecule type" value="Genomic_DNA"/>
</dbReference>
<dbReference type="Proteomes" id="UP000066487">
    <property type="component" value="Chromosome"/>
</dbReference>
<dbReference type="PANTHER" id="PTHR38436">
    <property type="entry name" value="POLYKETIDE CYCLASE SNOAL-LIKE DOMAIN"/>
    <property type="match status" value="1"/>
</dbReference>
<evidence type="ECO:0000313" key="2">
    <source>
        <dbReference type="EMBL" id="ALI04164.1"/>
    </source>
</evidence>
<dbReference type="InterPro" id="IPR032710">
    <property type="entry name" value="NTF2-like_dom_sf"/>
</dbReference>
<dbReference type="InterPro" id="IPR009959">
    <property type="entry name" value="Cyclase_SnoaL-like"/>
</dbReference>
<dbReference type="RefSeq" id="WP_054597370.1">
    <property type="nucleotide sequence ID" value="NZ_CP012830.1"/>
</dbReference>
<sequence length="185" mass="20098">MSLFPVARLTHARCWLLSSLVAIAVSPVFAATDPLVQPRTVIVDHSLAKAQADAQILAARRYGTFWTTGDEALARAALAPDFKDSTLPPGRPQGITGPIAASKTIHAAIPDIQCEVEQMMVVGDRVIAHLRFTGHFTGQFKGVQGTGQTIDFIATDIYRVVEGRIAENWHLEDNLTLLQQLGMVK</sequence>
<evidence type="ECO:0000313" key="3">
    <source>
        <dbReference type="Proteomes" id="UP000066487"/>
    </source>
</evidence>
<dbReference type="AlphaFoldDB" id="A0A0N7H0V1"/>